<keyword evidence="3" id="KW-0238">DNA-binding</keyword>
<evidence type="ECO:0000256" key="3">
    <source>
        <dbReference type="ARBA" id="ARBA00023125"/>
    </source>
</evidence>
<feature type="compositionally biased region" description="Basic residues" evidence="5">
    <location>
        <begin position="9"/>
        <end position="21"/>
    </location>
</feature>
<dbReference type="InterPro" id="IPR013325">
    <property type="entry name" value="RNA_pol_sigma_r2"/>
</dbReference>
<keyword evidence="1" id="KW-0805">Transcription regulation</keyword>
<feature type="domain" description="RNA polymerase sigma-70 region 2" evidence="6">
    <location>
        <begin position="71"/>
        <end position="133"/>
    </location>
</feature>
<organism evidence="7">
    <name type="scientific">Podoviridae sp. ctz6O13</name>
    <dbReference type="NCBI Taxonomy" id="2827757"/>
    <lineage>
        <taxon>Viruses</taxon>
        <taxon>Duplodnaviria</taxon>
        <taxon>Heunggongvirae</taxon>
        <taxon>Uroviricota</taxon>
        <taxon>Caudoviricetes</taxon>
    </lineage>
</organism>
<dbReference type="SUPFAM" id="SSF88659">
    <property type="entry name" value="Sigma3 and sigma4 domains of RNA polymerase sigma factors"/>
    <property type="match status" value="2"/>
</dbReference>
<keyword evidence="4" id="KW-0804">Transcription</keyword>
<keyword evidence="2" id="KW-0731">Sigma factor</keyword>
<dbReference type="Gene3D" id="1.10.10.10">
    <property type="entry name" value="Winged helix-like DNA-binding domain superfamily/Winged helix DNA-binding domain"/>
    <property type="match status" value="2"/>
</dbReference>
<dbReference type="EMBL" id="BK032843">
    <property type="protein sequence ID" value="DAF63657.1"/>
    <property type="molecule type" value="Genomic_DNA"/>
</dbReference>
<dbReference type="PANTHER" id="PTHR30603">
    <property type="entry name" value="RNA POLYMERASE SIGMA FACTOR RPO"/>
    <property type="match status" value="1"/>
</dbReference>
<evidence type="ECO:0000259" key="6">
    <source>
        <dbReference type="Pfam" id="PF04542"/>
    </source>
</evidence>
<reference evidence="7" key="1">
    <citation type="journal article" date="2021" name="Proc. Natl. Acad. Sci. U.S.A.">
        <title>A Catalog of Tens of Thousands of Viruses from Human Metagenomes Reveals Hidden Associations with Chronic Diseases.</title>
        <authorList>
            <person name="Tisza M.J."/>
            <person name="Buck C.B."/>
        </authorList>
    </citation>
    <scope>NUCLEOTIDE SEQUENCE</scope>
    <source>
        <strain evidence="7">Ctz6O13</strain>
    </source>
</reference>
<dbReference type="InterPro" id="IPR014284">
    <property type="entry name" value="RNA_pol_sigma-70_dom"/>
</dbReference>
<evidence type="ECO:0000256" key="2">
    <source>
        <dbReference type="ARBA" id="ARBA00023082"/>
    </source>
</evidence>
<dbReference type="PANTHER" id="PTHR30603:SF47">
    <property type="entry name" value="RNA POLYMERASE SIGMA FACTOR SIGD, CHLOROPLASTIC"/>
    <property type="match status" value="1"/>
</dbReference>
<evidence type="ECO:0000313" key="7">
    <source>
        <dbReference type="EMBL" id="DAF63657.1"/>
    </source>
</evidence>
<feature type="region of interest" description="Disordered" evidence="5">
    <location>
        <begin position="1"/>
        <end position="21"/>
    </location>
</feature>
<dbReference type="InterPro" id="IPR036388">
    <property type="entry name" value="WH-like_DNA-bd_sf"/>
</dbReference>
<dbReference type="GO" id="GO:0006352">
    <property type="term" value="P:DNA-templated transcription initiation"/>
    <property type="evidence" value="ECO:0007669"/>
    <property type="project" value="InterPro"/>
</dbReference>
<evidence type="ECO:0000256" key="5">
    <source>
        <dbReference type="SAM" id="MobiDB-lite"/>
    </source>
</evidence>
<dbReference type="InterPro" id="IPR013324">
    <property type="entry name" value="RNA_pol_sigma_r3/r4-like"/>
</dbReference>
<sequence>MLNPIPVKPMKKRQPRNKKGRRKIALYRKDPLFKTFLSDIRKLPLLSPNKQVSLILQAQKGDAEARKQLGECNARLLVRIALDYANHKLHINDLIQEGYIGLNEAIDKFNPDKNVPFPHYASWWIKMRILRYIQWCQDAIRLPESQKSSINKLFEISTIFTSEHMRKPTIEELVDLSGMTKDTVRNFALHCDYDRFHDTVVTDDDEELTLALPSSEVTPEEMTDRNIITEAISKCLDTLSERHQEFLRDYYGIGRPAVRVCDMAKRTNTSTENIRQMRARLIKYLQNNCSEDLAPYYE</sequence>
<proteinExistence type="predicted"/>
<name>A0A8S5TKF5_9CAUD</name>
<dbReference type="InterPro" id="IPR007627">
    <property type="entry name" value="RNA_pol_sigma70_r2"/>
</dbReference>
<evidence type="ECO:0000256" key="4">
    <source>
        <dbReference type="ARBA" id="ARBA00023163"/>
    </source>
</evidence>
<protein>
    <submittedName>
        <fullName evidence="7">DNA directed RNA polymerase subunit</fullName>
    </submittedName>
</protein>
<dbReference type="InterPro" id="IPR050239">
    <property type="entry name" value="Sigma-70_RNA_pol_init_factors"/>
</dbReference>
<dbReference type="SUPFAM" id="SSF88946">
    <property type="entry name" value="Sigma2 domain of RNA polymerase sigma factors"/>
    <property type="match status" value="1"/>
</dbReference>
<dbReference type="NCBIfam" id="TIGR02937">
    <property type="entry name" value="sigma70-ECF"/>
    <property type="match status" value="1"/>
</dbReference>
<dbReference type="GO" id="GO:0003677">
    <property type="term" value="F:DNA binding"/>
    <property type="evidence" value="ECO:0007669"/>
    <property type="project" value="UniProtKB-KW"/>
</dbReference>
<dbReference type="Gene3D" id="1.20.120.1810">
    <property type="match status" value="1"/>
</dbReference>
<dbReference type="GO" id="GO:0016987">
    <property type="term" value="F:sigma factor activity"/>
    <property type="evidence" value="ECO:0007669"/>
    <property type="project" value="UniProtKB-KW"/>
</dbReference>
<dbReference type="Pfam" id="PF04542">
    <property type="entry name" value="Sigma70_r2"/>
    <property type="match status" value="1"/>
</dbReference>
<dbReference type="InterPro" id="IPR000943">
    <property type="entry name" value="RNA_pol_sigma70"/>
</dbReference>
<accession>A0A8S5TKF5</accession>
<dbReference type="PRINTS" id="PR00046">
    <property type="entry name" value="SIGMA70FCT"/>
</dbReference>
<evidence type="ECO:0000256" key="1">
    <source>
        <dbReference type="ARBA" id="ARBA00023015"/>
    </source>
</evidence>